<dbReference type="AlphaFoldDB" id="A0A2W4WM03"/>
<name>A0A2W4WM03_9CYAN</name>
<organism evidence="1 2">
    <name type="scientific">Shackletoniella antarctica</name>
    <dbReference type="NCBI Taxonomy" id="268115"/>
    <lineage>
        <taxon>Bacteria</taxon>
        <taxon>Bacillati</taxon>
        <taxon>Cyanobacteriota</taxon>
        <taxon>Cyanophyceae</taxon>
        <taxon>Oculatellales</taxon>
        <taxon>Oculatellaceae</taxon>
        <taxon>Shackletoniella</taxon>
    </lineage>
</organism>
<dbReference type="Proteomes" id="UP000249081">
    <property type="component" value="Unassembled WGS sequence"/>
</dbReference>
<proteinExistence type="predicted"/>
<gene>
    <name evidence="1" type="ORF">DCF17_01345</name>
</gene>
<accession>A0A2W4WM03</accession>
<protein>
    <recommendedName>
        <fullName evidence="3">CopG family transcriptional regulator</fullName>
    </recommendedName>
</protein>
<sequence length="74" mass="8277">MPSTRFEQLTPATAQIILEQLPERIKQAFINRAAAIDYPVEAVIEMALAGYLDSESIGFADCNPNRSRQEPRNV</sequence>
<evidence type="ECO:0000313" key="1">
    <source>
        <dbReference type="EMBL" id="PZO45482.1"/>
    </source>
</evidence>
<evidence type="ECO:0008006" key="3">
    <source>
        <dbReference type="Google" id="ProtNLM"/>
    </source>
</evidence>
<evidence type="ECO:0000313" key="2">
    <source>
        <dbReference type="Proteomes" id="UP000249081"/>
    </source>
</evidence>
<comment type="caution">
    <text evidence="1">The sequence shown here is derived from an EMBL/GenBank/DDBJ whole genome shotgun (WGS) entry which is preliminary data.</text>
</comment>
<reference evidence="1 2" key="2">
    <citation type="submission" date="2018-06" db="EMBL/GenBank/DDBJ databases">
        <title>Metagenomic assembly of (sub)arctic Cyanobacteria and their associated microbiome from non-axenic cultures.</title>
        <authorList>
            <person name="Baurain D."/>
        </authorList>
    </citation>
    <scope>NUCLEOTIDE SEQUENCE [LARGE SCALE GENOMIC DNA]</scope>
    <source>
        <strain evidence="1">ULC041bin1</strain>
    </source>
</reference>
<reference evidence="2" key="1">
    <citation type="submission" date="2018-04" db="EMBL/GenBank/DDBJ databases">
        <authorList>
            <person name="Cornet L."/>
        </authorList>
    </citation>
    <scope>NUCLEOTIDE SEQUENCE [LARGE SCALE GENOMIC DNA]</scope>
</reference>
<dbReference type="EMBL" id="QBMN01000005">
    <property type="protein sequence ID" value="PZO45482.1"/>
    <property type="molecule type" value="Genomic_DNA"/>
</dbReference>